<dbReference type="InterPro" id="IPR029033">
    <property type="entry name" value="His_PPase_superfam"/>
</dbReference>
<sequence length="193" mass="21472">MSKKLPQIFLVRHGETEWSKSGRHTGRSDIPLTEKGETAAAWLVERLPPRAFNAVLTSPSQRARRTCELAGFGSRAEIDDDLAEWDYGQYEGVTTPDIHKQHPGWNLFRDGCPDGETGADVALRADAVIEKIRDIAGDVLIFSSSHFLRVLAARWLGLGPEAGLFFVLDTTSISILGYEHNLDEPVIRSWNET</sequence>
<dbReference type="InterPro" id="IPR050275">
    <property type="entry name" value="PGM_Phosphatase"/>
</dbReference>
<accession>A0A0D0K7A9</accession>
<dbReference type="AlphaFoldDB" id="A0A0D0K7A9"/>
<dbReference type="PANTHER" id="PTHR48100:SF15">
    <property type="entry name" value="SEDOHEPTULOSE 1,7-BISPHOSPHATASE"/>
    <property type="match status" value="1"/>
</dbReference>
<proteinExistence type="predicted"/>
<dbReference type="SUPFAM" id="SSF53254">
    <property type="entry name" value="Phosphoglycerate mutase-like"/>
    <property type="match status" value="1"/>
</dbReference>
<evidence type="ECO:0000256" key="1">
    <source>
        <dbReference type="PIRSR" id="PIRSR613078-2"/>
    </source>
</evidence>
<protein>
    <submittedName>
        <fullName evidence="2">Phosphoglycerate mutase</fullName>
    </submittedName>
</protein>
<dbReference type="PANTHER" id="PTHR48100">
    <property type="entry name" value="BROAD-SPECIFICITY PHOSPHATASE YOR283W-RELATED"/>
    <property type="match status" value="1"/>
</dbReference>
<dbReference type="OrthoDB" id="9781415at2"/>
<dbReference type="Proteomes" id="UP000035017">
    <property type="component" value="Unassembled WGS sequence"/>
</dbReference>
<evidence type="ECO:0000313" key="3">
    <source>
        <dbReference type="Proteomes" id="UP000035017"/>
    </source>
</evidence>
<dbReference type="InterPro" id="IPR013078">
    <property type="entry name" value="His_Pase_superF_clade-1"/>
</dbReference>
<feature type="binding site" evidence="1">
    <location>
        <begin position="25"/>
        <end position="26"/>
    </location>
    <ligand>
        <name>substrate</name>
    </ligand>
</feature>
<gene>
    <name evidence="2" type="ORF">RU07_03065</name>
</gene>
<feature type="binding site" evidence="1">
    <location>
        <position position="62"/>
    </location>
    <ligand>
        <name>substrate</name>
    </ligand>
</feature>
<dbReference type="EMBL" id="JXQV01000004">
    <property type="protein sequence ID" value="KIQ04523.1"/>
    <property type="molecule type" value="Genomic_DNA"/>
</dbReference>
<name>A0A0D0K7A9_AGRTU</name>
<reference evidence="2 3" key="1">
    <citation type="submission" date="2014-12" db="EMBL/GenBank/DDBJ databases">
        <title>16Stimator: statistical estimation of ribosomal gene copy numbers from draft genome assemblies.</title>
        <authorList>
            <person name="Perisin M.A."/>
            <person name="Vetter M."/>
            <person name="Gilbert J.A."/>
            <person name="Bergelson J."/>
        </authorList>
    </citation>
    <scope>NUCLEOTIDE SEQUENCE [LARGE SCALE GENOMIC DNA]</scope>
    <source>
        <strain evidence="2 3">MEJ076</strain>
    </source>
</reference>
<organism evidence="2 3">
    <name type="scientific">Agrobacterium tumefaciens</name>
    <dbReference type="NCBI Taxonomy" id="358"/>
    <lineage>
        <taxon>Bacteria</taxon>
        <taxon>Pseudomonadati</taxon>
        <taxon>Pseudomonadota</taxon>
        <taxon>Alphaproteobacteria</taxon>
        <taxon>Hyphomicrobiales</taxon>
        <taxon>Rhizobiaceae</taxon>
        <taxon>Rhizobium/Agrobacterium group</taxon>
        <taxon>Agrobacterium</taxon>
        <taxon>Agrobacterium tumefaciens complex</taxon>
    </lineage>
</organism>
<dbReference type="CDD" id="cd07067">
    <property type="entry name" value="HP_PGM_like"/>
    <property type="match status" value="1"/>
</dbReference>
<comment type="caution">
    <text evidence="2">The sequence shown here is derived from an EMBL/GenBank/DDBJ whole genome shotgun (WGS) entry which is preliminary data.</text>
</comment>
<dbReference type="GO" id="GO:0101006">
    <property type="term" value="F:protein histidine phosphatase activity"/>
    <property type="evidence" value="ECO:0007669"/>
    <property type="project" value="TreeGrafter"/>
</dbReference>
<dbReference type="Gene3D" id="3.40.50.1240">
    <property type="entry name" value="Phosphoglycerate mutase-like"/>
    <property type="match status" value="1"/>
</dbReference>
<dbReference type="SMART" id="SM00855">
    <property type="entry name" value="PGAM"/>
    <property type="match status" value="1"/>
</dbReference>
<evidence type="ECO:0000313" key="2">
    <source>
        <dbReference type="EMBL" id="KIQ04523.1"/>
    </source>
</evidence>
<dbReference type="GO" id="GO:0070297">
    <property type="term" value="P:regulation of phosphorelay signal transduction system"/>
    <property type="evidence" value="ECO:0007669"/>
    <property type="project" value="TreeGrafter"/>
</dbReference>
<dbReference type="Pfam" id="PF00300">
    <property type="entry name" value="His_Phos_1"/>
    <property type="match status" value="1"/>
</dbReference>